<evidence type="ECO:0000313" key="2">
    <source>
        <dbReference type="EMBL" id="WUR11263.1"/>
    </source>
</evidence>
<evidence type="ECO:0000256" key="1">
    <source>
        <dbReference type="SAM" id="MobiDB-lite"/>
    </source>
</evidence>
<protein>
    <submittedName>
        <fullName evidence="2">Uncharacterized protein</fullName>
    </submittedName>
</protein>
<feature type="region of interest" description="Disordered" evidence="1">
    <location>
        <begin position="77"/>
        <end position="99"/>
    </location>
</feature>
<feature type="compositionally biased region" description="Polar residues" evidence="1">
    <location>
        <begin position="85"/>
        <end position="99"/>
    </location>
</feature>
<reference evidence="2 3" key="1">
    <citation type="journal article" date="2019" name="Int. J. Syst. Evol. Microbiol.">
        <title>The Draft Whole-Genome Sequence of the Antibiotic Producer Empedobacter haloabium ATCC 31962 Provides Indications for Its Taxonomic Reclassification.</title>
        <authorList>
            <person name="Miess H."/>
            <person name="Arlt P."/>
            <person name="Apel A.K."/>
            <person name="Weber T."/>
            <person name="Nieselt K."/>
            <person name="Hanssen F."/>
            <person name="Czemmel S."/>
            <person name="Nahnsen S."/>
            <person name="Gross H."/>
        </authorList>
    </citation>
    <scope>NUCLEOTIDE SEQUENCE [LARGE SCALE GENOMIC DNA]</scope>
    <source>
        <strain evidence="2 3">ATCC 31962</strain>
    </source>
</reference>
<sequence>MTGSFAPPTFSKSNVVSFETRYLFDKVAIAAHLKPKEKAKVPWSAIIREAAITQAAPLRVGWAGKAVASPARRIMPTATARKSRSTTPRTCSAQSVRWR</sequence>
<proteinExistence type="predicted"/>
<dbReference type="Proteomes" id="UP000321323">
    <property type="component" value="Chromosome"/>
</dbReference>
<name>A0ABZ1UGL6_9BURK</name>
<evidence type="ECO:0000313" key="3">
    <source>
        <dbReference type="Proteomes" id="UP000321323"/>
    </source>
</evidence>
<accession>A0ABZ1UGL6</accession>
<keyword evidence="3" id="KW-1185">Reference proteome</keyword>
<dbReference type="EMBL" id="CP136508">
    <property type="protein sequence ID" value="WUR11263.1"/>
    <property type="molecule type" value="Genomic_DNA"/>
</dbReference>
<gene>
    <name evidence="2" type="ORF">E7V67_016250</name>
</gene>
<organism evidence="2 3">
    <name type="scientific">[Empedobacter] haloabium</name>
    <dbReference type="NCBI Taxonomy" id="592317"/>
    <lineage>
        <taxon>Bacteria</taxon>
        <taxon>Pseudomonadati</taxon>
        <taxon>Pseudomonadota</taxon>
        <taxon>Betaproteobacteria</taxon>
        <taxon>Burkholderiales</taxon>
        <taxon>Oxalobacteraceae</taxon>
        <taxon>Telluria group</taxon>
        <taxon>Telluria group incertae sedis</taxon>
    </lineage>
</organism>